<dbReference type="Gene3D" id="3.40.50.1400">
    <property type="match status" value="2"/>
</dbReference>
<dbReference type="PANTHER" id="PTHR33542:SF3">
    <property type="entry name" value="SIROHYDROCHLORIN FERROCHELATASE, CHLOROPLASTIC"/>
    <property type="match status" value="1"/>
</dbReference>
<proteinExistence type="predicted"/>
<dbReference type="PANTHER" id="PTHR33542">
    <property type="entry name" value="SIROHYDROCHLORIN FERROCHELATASE, CHLOROPLASTIC"/>
    <property type="match status" value="1"/>
</dbReference>
<sequence>MSSAYLLVSHGSKDSRPNLATEELARLLFEKLTAGEDPEKHLVGVGTLEFNSQPLSGQIKDFAQRAVVCDCKSIQVIPLFLLPGVHLMSDLPMEVKLAQDSLGNDRPIKIKPYLGSHAMMGKLLALGMAQISAEAFILLAHGSRRANSHHPVETIANQLGAFSAYWSVPPSLEARVIDLVSAGYQHVGILPYFLFSGGITDEIAIMVERLTLKFPEIKLELASPLGVTSQLVDIIWDLATQEE</sequence>
<gene>
    <name evidence="4" type="ORF">B7O87_05250</name>
    <name evidence="3" type="ORF">B7O87_06885</name>
</gene>
<dbReference type="GO" id="GO:0046872">
    <property type="term" value="F:metal ion binding"/>
    <property type="evidence" value="ECO:0007669"/>
    <property type="project" value="UniProtKB-KW"/>
</dbReference>
<dbReference type="InterPro" id="IPR002762">
    <property type="entry name" value="CbiX-like"/>
</dbReference>
<evidence type="ECO:0000313" key="4">
    <source>
        <dbReference type="EMBL" id="OSO93791.1"/>
    </source>
</evidence>
<name>A0A1X4G9E5_9CYAN</name>
<dbReference type="Proteomes" id="UP000192997">
    <property type="component" value="Unassembled WGS sequence"/>
</dbReference>
<accession>A0A1X4G9E5</accession>
<organism evidence="4 5">
    <name type="scientific">Cylindrospermopsis raciborskii CENA303</name>
    <dbReference type="NCBI Taxonomy" id="1170769"/>
    <lineage>
        <taxon>Bacteria</taxon>
        <taxon>Bacillati</taxon>
        <taxon>Cyanobacteriota</taxon>
        <taxon>Cyanophyceae</taxon>
        <taxon>Nostocales</taxon>
        <taxon>Aphanizomenonaceae</taxon>
        <taxon>Cylindrospermopsis</taxon>
    </lineage>
</organism>
<keyword evidence="1" id="KW-0479">Metal-binding</keyword>
<evidence type="ECO:0000313" key="5">
    <source>
        <dbReference type="Proteomes" id="UP000192997"/>
    </source>
</evidence>
<dbReference type="InterPro" id="IPR050963">
    <property type="entry name" value="Sirohydro_Cobaltochel/CbiX"/>
</dbReference>
<dbReference type="GO" id="GO:0016829">
    <property type="term" value="F:lyase activity"/>
    <property type="evidence" value="ECO:0007669"/>
    <property type="project" value="UniProtKB-KW"/>
</dbReference>
<dbReference type="Pfam" id="PF01903">
    <property type="entry name" value="CbiX"/>
    <property type="match status" value="2"/>
</dbReference>
<protein>
    <submittedName>
        <fullName evidence="4">Sirohydrochlorin chelatase</fullName>
    </submittedName>
</protein>
<keyword evidence="2" id="KW-0456">Lyase</keyword>
<dbReference type="EMBL" id="NBYN01000022">
    <property type="protein sequence ID" value="OSO93791.1"/>
    <property type="molecule type" value="Genomic_DNA"/>
</dbReference>
<dbReference type="CDD" id="cd03416">
    <property type="entry name" value="CbiX_SirB_N"/>
    <property type="match status" value="1"/>
</dbReference>
<comment type="caution">
    <text evidence="4">The sequence shown here is derived from an EMBL/GenBank/DDBJ whole genome shotgun (WGS) entry which is preliminary data.</text>
</comment>
<dbReference type="AlphaFoldDB" id="A0A1X4G9E5"/>
<dbReference type="RefSeq" id="WP_061546735.1">
    <property type="nucleotide sequence ID" value="NZ_NBYN01000022.1"/>
</dbReference>
<reference evidence="4" key="1">
    <citation type="submission" date="2017-04" db="EMBL/GenBank/DDBJ databases">
        <authorList>
            <person name="Afonso C.L."/>
            <person name="Miller P.J."/>
            <person name="Scott M.A."/>
            <person name="Spackman E."/>
            <person name="Goraichik I."/>
            <person name="Dimitrov K.M."/>
            <person name="Suarez D.L."/>
            <person name="Swayne D.E."/>
        </authorList>
    </citation>
    <scope>NUCLEOTIDE SEQUENCE [LARGE SCALE GENOMIC DNA]</scope>
    <source>
        <strain evidence="4">CENA303</strain>
    </source>
</reference>
<evidence type="ECO:0000256" key="2">
    <source>
        <dbReference type="ARBA" id="ARBA00023239"/>
    </source>
</evidence>
<evidence type="ECO:0000256" key="1">
    <source>
        <dbReference type="ARBA" id="ARBA00022723"/>
    </source>
</evidence>
<dbReference type="EMBL" id="NBYN01000037">
    <property type="protein sequence ID" value="OSO92046.1"/>
    <property type="molecule type" value="Genomic_DNA"/>
</dbReference>
<dbReference type="SUPFAM" id="SSF53800">
    <property type="entry name" value="Chelatase"/>
    <property type="match status" value="1"/>
</dbReference>
<evidence type="ECO:0000313" key="3">
    <source>
        <dbReference type="EMBL" id="OSO92046.1"/>
    </source>
</evidence>
<reference evidence="5" key="2">
    <citation type="submission" date="2017-04" db="EMBL/GenBank/DDBJ databases">
        <authorList>
            <person name="Abreu V.A."/>
            <person name="Popin R.V."/>
            <person name="Rigonato J."/>
            <person name="Andreote A.P."/>
            <person name="Schaker P.C."/>
            <person name="Hoff-Risseti C."/>
            <person name="Alvarenga D.O."/>
            <person name="Varani A.M."/>
            <person name="Fiore M.F."/>
        </authorList>
    </citation>
    <scope>NUCLEOTIDE SEQUENCE [LARGE SCALE GENOMIC DNA]</scope>
    <source>
        <strain evidence="5">CENA303</strain>
    </source>
</reference>